<feature type="domain" description="Dienelactone hydrolase" evidence="1">
    <location>
        <begin position="13"/>
        <end position="231"/>
    </location>
</feature>
<dbReference type="Gene3D" id="3.40.50.1820">
    <property type="entry name" value="alpha/beta hydrolase"/>
    <property type="match status" value="1"/>
</dbReference>
<evidence type="ECO:0000313" key="3">
    <source>
        <dbReference type="Proteomes" id="UP000247892"/>
    </source>
</evidence>
<sequence length="240" mass="25292">METSIPVADGAVRGYLALPQREISGPPPWPGVVVVHDALGLGRDTRRIADRFATAGFAALAPDLYSRGGLRCVRSVFSALMAAKGQAFDDLDAARRTLADREDCTGEVGIVGFCMGGGFALAAASSGFGASAPYYGQLPKDLSVLDGACPIVASFGKRDPSLKGKAAVLKAELTARDIPHDVKEYPAAGHSFANQLPLGPLNLLAKVTGFGYHHESSEDAWRRVLAFFAEHLKRPVTGGR</sequence>
<dbReference type="AlphaFoldDB" id="A0A318M109"/>
<dbReference type="InterPro" id="IPR029058">
    <property type="entry name" value="AB_hydrolase_fold"/>
</dbReference>
<gene>
    <name evidence="2" type="ORF">BA062_01120</name>
</gene>
<dbReference type="Pfam" id="PF01738">
    <property type="entry name" value="DLH"/>
    <property type="match status" value="1"/>
</dbReference>
<dbReference type="PANTHER" id="PTHR46623:SF6">
    <property type="entry name" value="ALPHA_BETA-HYDROLASES SUPERFAMILY PROTEIN"/>
    <property type="match status" value="1"/>
</dbReference>
<dbReference type="InterPro" id="IPR051049">
    <property type="entry name" value="Dienelactone_hydrolase-like"/>
</dbReference>
<dbReference type="RefSeq" id="WP_110334121.1">
    <property type="nucleotide sequence ID" value="NZ_JBHVKT010000002.1"/>
</dbReference>
<evidence type="ECO:0000313" key="2">
    <source>
        <dbReference type="EMBL" id="PXY38389.1"/>
    </source>
</evidence>
<dbReference type="GO" id="GO:0016787">
    <property type="term" value="F:hydrolase activity"/>
    <property type="evidence" value="ECO:0007669"/>
    <property type="project" value="InterPro"/>
</dbReference>
<dbReference type="OrthoDB" id="3208682at2"/>
<protein>
    <submittedName>
        <fullName evidence="2">Carboxymethylenebutenolidase</fullName>
    </submittedName>
</protein>
<evidence type="ECO:0000259" key="1">
    <source>
        <dbReference type="Pfam" id="PF01738"/>
    </source>
</evidence>
<dbReference type="PANTHER" id="PTHR46623">
    <property type="entry name" value="CARBOXYMETHYLENEBUTENOLIDASE-RELATED"/>
    <property type="match status" value="1"/>
</dbReference>
<accession>A0A318M109</accession>
<dbReference type="SUPFAM" id="SSF53474">
    <property type="entry name" value="alpha/beta-Hydrolases"/>
    <property type="match status" value="1"/>
</dbReference>
<proteinExistence type="predicted"/>
<reference evidence="2 3" key="1">
    <citation type="submission" date="2016-07" db="EMBL/GenBank/DDBJ databases">
        <title>Draft genome sequence of Prauserella sp. YIM 121212, isolated from alkaline soil.</title>
        <authorList>
            <person name="Ruckert C."/>
            <person name="Albersmeier A."/>
            <person name="Jiang C.-L."/>
            <person name="Jiang Y."/>
            <person name="Kalinowski J."/>
            <person name="Schneider O."/>
            <person name="Winkler A."/>
            <person name="Zotchev S.B."/>
        </authorList>
    </citation>
    <scope>NUCLEOTIDE SEQUENCE [LARGE SCALE GENOMIC DNA]</scope>
    <source>
        <strain evidence="2 3">YIM 121212</strain>
    </source>
</reference>
<dbReference type="EMBL" id="MASU01000001">
    <property type="protein sequence ID" value="PXY38389.1"/>
    <property type="molecule type" value="Genomic_DNA"/>
</dbReference>
<dbReference type="InterPro" id="IPR002925">
    <property type="entry name" value="Dienelactn_hydro"/>
</dbReference>
<name>A0A318M109_9PSEU</name>
<organism evidence="2 3">
    <name type="scientific">Prauserella flavalba</name>
    <dbReference type="NCBI Taxonomy" id="1477506"/>
    <lineage>
        <taxon>Bacteria</taxon>
        <taxon>Bacillati</taxon>
        <taxon>Actinomycetota</taxon>
        <taxon>Actinomycetes</taxon>
        <taxon>Pseudonocardiales</taxon>
        <taxon>Pseudonocardiaceae</taxon>
        <taxon>Prauserella</taxon>
    </lineage>
</organism>
<keyword evidence="3" id="KW-1185">Reference proteome</keyword>
<comment type="caution">
    <text evidence="2">The sequence shown here is derived from an EMBL/GenBank/DDBJ whole genome shotgun (WGS) entry which is preliminary data.</text>
</comment>
<dbReference type="Proteomes" id="UP000247892">
    <property type="component" value="Unassembled WGS sequence"/>
</dbReference>